<comment type="caution">
    <text evidence="2">The sequence shown here is derived from an EMBL/GenBank/DDBJ whole genome shotgun (WGS) entry which is preliminary data.</text>
</comment>
<accession>A0A9N9GQQ5</accession>
<protein>
    <submittedName>
        <fullName evidence="2">3111_t:CDS:1</fullName>
    </submittedName>
</protein>
<dbReference type="EMBL" id="CAJVPJ010002502">
    <property type="protein sequence ID" value="CAG8622980.1"/>
    <property type="molecule type" value="Genomic_DNA"/>
</dbReference>
<feature type="region of interest" description="Disordered" evidence="1">
    <location>
        <begin position="49"/>
        <end position="74"/>
    </location>
</feature>
<proteinExistence type="predicted"/>
<reference evidence="2" key="1">
    <citation type="submission" date="2021-06" db="EMBL/GenBank/DDBJ databases">
        <authorList>
            <person name="Kallberg Y."/>
            <person name="Tangrot J."/>
            <person name="Rosling A."/>
        </authorList>
    </citation>
    <scope>NUCLEOTIDE SEQUENCE</scope>
    <source>
        <strain evidence="2">IA702</strain>
    </source>
</reference>
<evidence type="ECO:0000313" key="2">
    <source>
        <dbReference type="EMBL" id="CAG8622980.1"/>
    </source>
</evidence>
<organism evidence="2 3">
    <name type="scientific">Paraglomus occultum</name>
    <dbReference type="NCBI Taxonomy" id="144539"/>
    <lineage>
        <taxon>Eukaryota</taxon>
        <taxon>Fungi</taxon>
        <taxon>Fungi incertae sedis</taxon>
        <taxon>Mucoromycota</taxon>
        <taxon>Glomeromycotina</taxon>
        <taxon>Glomeromycetes</taxon>
        <taxon>Paraglomerales</taxon>
        <taxon>Paraglomeraceae</taxon>
        <taxon>Paraglomus</taxon>
    </lineage>
</organism>
<feature type="compositionally biased region" description="Basic and acidic residues" evidence="1">
    <location>
        <begin position="54"/>
        <end position="64"/>
    </location>
</feature>
<evidence type="ECO:0000256" key="1">
    <source>
        <dbReference type="SAM" id="MobiDB-lite"/>
    </source>
</evidence>
<dbReference type="OrthoDB" id="2410574at2759"/>
<dbReference type="Proteomes" id="UP000789572">
    <property type="component" value="Unassembled WGS sequence"/>
</dbReference>
<name>A0A9N9GQQ5_9GLOM</name>
<keyword evidence="3" id="KW-1185">Reference proteome</keyword>
<gene>
    <name evidence="2" type="ORF">POCULU_LOCUS8513</name>
</gene>
<dbReference type="AlphaFoldDB" id="A0A9N9GQQ5"/>
<sequence>MTYEPEVLDNTSSSIDTYNNDLLVVPDDSLQSECNSSMIGCSSEVVSKNKRRANNGEHEEDMSKKTRAWGRVQDNNKRTGAERMECEYEEEICEIVGDNPVYNEVYSSANRKRSSTLARQEKAEQNKKRSDTLDNLVELYQQTRNETENITTDCWLFLNDL</sequence>
<evidence type="ECO:0000313" key="3">
    <source>
        <dbReference type="Proteomes" id="UP000789572"/>
    </source>
</evidence>